<dbReference type="AlphaFoldDB" id="A0A0K2UX69"/>
<keyword evidence="1" id="KW-0472">Membrane</keyword>
<feature type="non-terminal residue" evidence="2">
    <location>
        <position position="64"/>
    </location>
</feature>
<reference evidence="2" key="1">
    <citation type="submission" date="2014-05" db="EMBL/GenBank/DDBJ databases">
        <authorList>
            <person name="Chronopoulou M."/>
        </authorList>
    </citation>
    <scope>NUCLEOTIDE SEQUENCE</scope>
    <source>
        <tissue evidence="2">Whole organism</tissue>
    </source>
</reference>
<protein>
    <submittedName>
        <fullName evidence="2">Uncharacterized protein</fullName>
    </submittedName>
</protein>
<name>A0A0K2UX69_LEPSM</name>
<sequence length="64" mass="7593">MKRHDSHATLRPNIPQIIGMITLTLAIFLIYRGSYHFHLLIRLFNYQPDSNFFATMFQTKILII</sequence>
<keyword evidence="1" id="KW-0812">Transmembrane</keyword>
<dbReference type="EMBL" id="HACA01025126">
    <property type="protein sequence ID" value="CDW42487.1"/>
    <property type="molecule type" value="Transcribed_RNA"/>
</dbReference>
<feature type="transmembrane region" description="Helical" evidence="1">
    <location>
        <begin position="14"/>
        <end position="31"/>
    </location>
</feature>
<keyword evidence="1" id="KW-1133">Transmembrane helix</keyword>
<accession>A0A0K2UX69</accession>
<organism evidence="2">
    <name type="scientific">Lepeophtheirus salmonis</name>
    <name type="common">Salmon louse</name>
    <name type="synonym">Caligus salmonis</name>
    <dbReference type="NCBI Taxonomy" id="72036"/>
    <lineage>
        <taxon>Eukaryota</taxon>
        <taxon>Metazoa</taxon>
        <taxon>Ecdysozoa</taxon>
        <taxon>Arthropoda</taxon>
        <taxon>Crustacea</taxon>
        <taxon>Multicrustacea</taxon>
        <taxon>Hexanauplia</taxon>
        <taxon>Copepoda</taxon>
        <taxon>Siphonostomatoida</taxon>
        <taxon>Caligidae</taxon>
        <taxon>Lepeophtheirus</taxon>
    </lineage>
</organism>
<evidence type="ECO:0000256" key="1">
    <source>
        <dbReference type="SAM" id="Phobius"/>
    </source>
</evidence>
<proteinExistence type="predicted"/>
<evidence type="ECO:0000313" key="2">
    <source>
        <dbReference type="EMBL" id="CDW42487.1"/>
    </source>
</evidence>